<organism evidence="1">
    <name type="scientific">marine sediment metagenome</name>
    <dbReference type="NCBI Taxonomy" id="412755"/>
    <lineage>
        <taxon>unclassified sequences</taxon>
        <taxon>metagenomes</taxon>
        <taxon>ecological metagenomes</taxon>
    </lineage>
</organism>
<proteinExistence type="predicted"/>
<dbReference type="EMBL" id="LAZR01044760">
    <property type="protein sequence ID" value="KKL03861.1"/>
    <property type="molecule type" value="Genomic_DNA"/>
</dbReference>
<sequence length="52" mass="5723">RSSHLELGWFIGQQLPTYILLNGPTEPELMYKFVTGICTSPDELVAALEGGE</sequence>
<name>A0A0F9CDW3_9ZZZZ</name>
<comment type="caution">
    <text evidence="1">The sequence shown here is derived from an EMBL/GenBank/DDBJ whole genome shotgun (WGS) entry which is preliminary data.</text>
</comment>
<accession>A0A0F9CDW3</accession>
<gene>
    <name evidence="1" type="ORF">LCGC14_2621860</name>
</gene>
<protein>
    <submittedName>
        <fullName evidence="1">Uncharacterized protein</fullName>
    </submittedName>
</protein>
<dbReference type="AlphaFoldDB" id="A0A0F9CDW3"/>
<evidence type="ECO:0000313" key="1">
    <source>
        <dbReference type="EMBL" id="KKL03861.1"/>
    </source>
</evidence>
<reference evidence="1" key="1">
    <citation type="journal article" date="2015" name="Nature">
        <title>Complex archaea that bridge the gap between prokaryotes and eukaryotes.</title>
        <authorList>
            <person name="Spang A."/>
            <person name="Saw J.H."/>
            <person name="Jorgensen S.L."/>
            <person name="Zaremba-Niedzwiedzka K."/>
            <person name="Martijn J."/>
            <person name="Lind A.E."/>
            <person name="van Eijk R."/>
            <person name="Schleper C."/>
            <person name="Guy L."/>
            <person name="Ettema T.J."/>
        </authorList>
    </citation>
    <scope>NUCLEOTIDE SEQUENCE</scope>
</reference>
<feature type="non-terminal residue" evidence="1">
    <location>
        <position position="1"/>
    </location>
</feature>